<organism evidence="1 2">
    <name type="scientific">Flavobacterium limicola</name>
    <dbReference type="NCBI Taxonomy" id="180441"/>
    <lineage>
        <taxon>Bacteria</taxon>
        <taxon>Pseudomonadati</taxon>
        <taxon>Bacteroidota</taxon>
        <taxon>Flavobacteriia</taxon>
        <taxon>Flavobacteriales</taxon>
        <taxon>Flavobacteriaceae</taxon>
        <taxon>Flavobacterium</taxon>
    </lineage>
</organism>
<reference evidence="1 2" key="1">
    <citation type="submission" date="2018-10" db="EMBL/GenBank/DDBJ databases">
        <title>Genomic Encyclopedia of Archaeal and Bacterial Type Strains, Phase II (KMG-II): from individual species to whole genera.</title>
        <authorList>
            <person name="Goeker M."/>
        </authorList>
    </citation>
    <scope>NUCLEOTIDE SEQUENCE [LARGE SCALE GENOMIC DNA]</scope>
    <source>
        <strain evidence="1 2">DSM 15094</strain>
    </source>
</reference>
<keyword evidence="2" id="KW-1185">Reference proteome</keyword>
<gene>
    <name evidence="1" type="ORF">BC952_2583</name>
</gene>
<proteinExistence type="predicted"/>
<name>A0A495RZC3_9FLAO</name>
<sequence length="63" mass="7192">MKNEEAVLRMKLSNAKILGQKKWHGTQLIALEVLVYRGTISEPTPWDVSILLIISFLLKLPVF</sequence>
<dbReference type="Proteomes" id="UP000280091">
    <property type="component" value="Unassembled WGS sequence"/>
</dbReference>
<accession>A0A495RZC3</accession>
<protein>
    <submittedName>
        <fullName evidence="1">Uncharacterized protein</fullName>
    </submittedName>
</protein>
<dbReference type="EMBL" id="RBXA01000003">
    <property type="protein sequence ID" value="RKS92669.1"/>
    <property type="molecule type" value="Genomic_DNA"/>
</dbReference>
<dbReference type="AlphaFoldDB" id="A0A495RZC3"/>
<evidence type="ECO:0000313" key="2">
    <source>
        <dbReference type="Proteomes" id="UP000280091"/>
    </source>
</evidence>
<evidence type="ECO:0000313" key="1">
    <source>
        <dbReference type="EMBL" id="RKS92669.1"/>
    </source>
</evidence>
<comment type="caution">
    <text evidence="1">The sequence shown here is derived from an EMBL/GenBank/DDBJ whole genome shotgun (WGS) entry which is preliminary data.</text>
</comment>